<evidence type="ECO:0000313" key="2">
    <source>
        <dbReference type="EMBL" id="WPR88916.1"/>
    </source>
</evidence>
<protein>
    <submittedName>
        <fullName evidence="2">Uncharacterized protein</fullName>
    </submittedName>
</protein>
<reference evidence="2 3" key="1">
    <citation type="submission" date="2023-11" db="EMBL/GenBank/DDBJ databases">
        <title>Genome sequence of Microbacterium rhizosphaerae KACC 19337.</title>
        <authorList>
            <person name="Choi H."/>
            <person name="Kim S."/>
            <person name="Kim Y."/>
            <person name="Kwon S.-W."/>
            <person name="Heo J."/>
        </authorList>
    </citation>
    <scope>NUCLEOTIDE SEQUENCE [LARGE SCALE GENOMIC DNA]</scope>
    <source>
        <strain evidence="2 3">KACC 19337</strain>
    </source>
</reference>
<feature type="transmembrane region" description="Helical" evidence="1">
    <location>
        <begin position="35"/>
        <end position="59"/>
    </location>
</feature>
<dbReference type="RefSeq" id="WP_320941633.1">
    <property type="nucleotide sequence ID" value="NZ_BAABEU010000005.1"/>
</dbReference>
<gene>
    <name evidence="2" type="ORF">SM116_14270</name>
</gene>
<keyword evidence="1" id="KW-1133">Transmembrane helix</keyword>
<keyword evidence="1" id="KW-0812">Transmembrane</keyword>
<organism evidence="2 3">
    <name type="scientific">Microbacterium rhizosphaerae</name>
    <dbReference type="NCBI Taxonomy" id="1678237"/>
    <lineage>
        <taxon>Bacteria</taxon>
        <taxon>Bacillati</taxon>
        <taxon>Actinomycetota</taxon>
        <taxon>Actinomycetes</taxon>
        <taxon>Micrococcales</taxon>
        <taxon>Microbacteriaceae</taxon>
        <taxon>Microbacterium</taxon>
    </lineage>
</organism>
<dbReference type="EMBL" id="CP139368">
    <property type="protein sequence ID" value="WPR88916.1"/>
    <property type="molecule type" value="Genomic_DNA"/>
</dbReference>
<sequence length="149" mass="15306">MVVLGRFLLRGLAIGVVVGAVTGLVLGLIAYPPTVWFAILELGIPGAVVGAACGGFAGLVVMARRTDHSRVAIVVLLGMAGLVAVAVLFAPIITGGWCTDAPVSAISTCETIQRSLIGIDTSMWLWLTLTGVVVVATVLVARGSWAKRP</sequence>
<dbReference type="Proteomes" id="UP001323798">
    <property type="component" value="Chromosome"/>
</dbReference>
<proteinExistence type="predicted"/>
<evidence type="ECO:0000313" key="3">
    <source>
        <dbReference type="Proteomes" id="UP001323798"/>
    </source>
</evidence>
<keyword evidence="1" id="KW-0472">Membrane</keyword>
<accession>A0ABZ0SHZ7</accession>
<keyword evidence="3" id="KW-1185">Reference proteome</keyword>
<feature type="transmembrane region" description="Helical" evidence="1">
    <location>
        <begin position="7"/>
        <end position="29"/>
    </location>
</feature>
<evidence type="ECO:0000256" key="1">
    <source>
        <dbReference type="SAM" id="Phobius"/>
    </source>
</evidence>
<feature type="transmembrane region" description="Helical" evidence="1">
    <location>
        <begin position="71"/>
        <end position="93"/>
    </location>
</feature>
<feature type="transmembrane region" description="Helical" evidence="1">
    <location>
        <begin position="123"/>
        <end position="141"/>
    </location>
</feature>
<name>A0ABZ0SHZ7_9MICO</name>